<dbReference type="EMBL" id="BMOE01000008">
    <property type="protein sequence ID" value="GGJ79629.1"/>
    <property type="molecule type" value="Genomic_DNA"/>
</dbReference>
<keyword evidence="4" id="KW-1185">Reference proteome</keyword>
<gene>
    <name evidence="3" type="ORF">GCM10008939_24370</name>
</gene>
<reference evidence="3" key="1">
    <citation type="journal article" date="2014" name="Int. J. Syst. Evol. Microbiol.">
        <title>Complete genome sequence of Corynebacterium casei LMG S-19264T (=DSM 44701T), isolated from a smear-ripened cheese.</title>
        <authorList>
            <consortium name="US DOE Joint Genome Institute (JGI-PGF)"/>
            <person name="Walter F."/>
            <person name="Albersmeier A."/>
            <person name="Kalinowski J."/>
            <person name="Ruckert C."/>
        </authorList>
    </citation>
    <scope>NUCLEOTIDE SEQUENCE</scope>
    <source>
        <strain evidence="3">JCM 14371</strain>
    </source>
</reference>
<accession>A0A917PIK9</accession>
<keyword evidence="2" id="KW-0560">Oxidoreductase</keyword>
<dbReference type="Pfam" id="PF00106">
    <property type="entry name" value="adh_short"/>
    <property type="match status" value="1"/>
</dbReference>
<dbReference type="AlphaFoldDB" id="A0A917PIK9"/>
<reference evidence="3" key="2">
    <citation type="submission" date="2020-09" db="EMBL/GenBank/DDBJ databases">
        <authorList>
            <person name="Sun Q."/>
            <person name="Ohkuma M."/>
        </authorList>
    </citation>
    <scope>NUCLEOTIDE SEQUENCE</scope>
    <source>
        <strain evidence="3">JCM 14371</strain>
    </source>
</reference>
<dbReference type="Proteomes" id="UP000635726">
    <property type="component" value="Unassembled WGS sequence"/>
</dbReference>
<organism evidence="3 4">
    <name type="scientific">Deinococcus aquiradiocola</name>
    <dbReference type="NCBI Taxonomy" id="393059"/>
    <lineage>
        <taxon>Bacteria</taxon>
        <taxon>Thermotogati</taxon>
        <taxon>Deinococcota</taxon>
        <taxon>Deinococci</taxon>
        <taxon>Deinococcales</taxon>
        <taxon>Deinococcaceae</taxon>
        <taxon>Deinococcus</taxon>
    </lineage>
</organism>
<dbReference type="PANTHER" id="PTHR44196:SF1">
    <property type="entry name" value="DEHYDROGENASE_REDUCTASE SDR FAMILY MEMBER 7B"/>
    <property type="match status" value="1"/>
</dbReference>
<dbReference type="InterPro" id="IPR036291">
    <property type="entry name" value="NAD(P)-bd_dom_sf"/>
</dbReference>
<comment type="caution">
    <text evidence="3">The sequence shown here is derived from an EMBL/GenBank/DDBJ whole genome shotgun (WGS) entry which is preliminary data.</text>
</comment>
<name>A0A917PIK9_9DEIO</name>
<dbReference type="GO" id="GO:0016491">
    <property type="term" value="F:oxidoreductase activity"/>
    <property type="evidence" value="ECO:0007669"/>
    <property type="project" value="UniProtKB-KW"/>
</dbReference>
<dbReference type="PRINTS" id="PR00081">
    <property type="entry name" value="GDHRDH"/>
</dbReference>
<protein>
    <submittedName>
        <fullName evidence="3">Short-chain dehydrogenase</fullName>
    </submittedName>
</protein>
<evidence type="ECO:0000313" key="4">
    <source>
        <dbReference type="Proteomes" id="UP000635726"/>
    </source>
</evidence>
<sequence>MLTGAGGALATAVAQELVDAGAELILVGRGESLKRAEDRVPATEVLDLDLSDPASIEELRRHKVDALVHTVGAYGMQDAHKATPDDLNGMMTANMTTLFHAVQGVLPHMLKQKEGMIVGVSAAQAARMSGKGAALYTASKAAVAAYVLSLHDELKGKGVRGCVVYPMGAIDTPTNREAGMTWEATIDPRGMAQSIAHALTRPPRAHLTELKIYPDV</sequence>
<evidence type="ECO:0000256" key="1">
    <source>
        <dbReference type="ARBA" id="ARBA00006484"/>
    </source>
</evidence>
<evidence type="ECO:0000313" key="3">
    <source>
        <dbReference type="EMBL" id="GGJ79629.1"/>
    </source>
</evidence>
<dbReference type="PANTHER" id="PTHR44196">
    <property type="entry name" value="DEHYDROGENASE/REDUCTASE SDR FAMILY MEMBER 7B"/>
    <property type="match status" value="1"/>
</dbReference>
<dbReference type="InterPro" id="IPR020904">
    <property type="entry name" value="Sc_DH/Rdtase_CS"/>
</dbReference>
<dbReference type="CDD" id="cd05233">
    <property type="entry name" value="SDR_c"/>
    <property type="match status" value="1"/>
</dbReference>
<dbReference type="SUPFAM" id="SSF51735">
    <property type="entry name" value="NAD(P)-binding Rossmann-fold domains"/>
    <property type="match status" value="1"/>
</dbReference>
<dbReference type="GO" id="GO:0016020">
    <property type="term" value="C:membrane"/>
    <property type="evidence" value="ECO:0007669"/>
    <property type="project" value="TreeGrafter"/>
</dbReference>
<evidence type="ECO:0000256" key="2">
    <source>
        <dbReference type="ARBA" id="ARBA00023002"/>
    </source>
</evidence>
<dbReference type="Gene3D" id="3.40.50.720">
    <property type="entry name" value="NAD(P)-binding Rossmann-like Domain"/>
    <property type="match status" value="1"/>
</dbReference>
<comment type="similarity">
    <text evidence="1">Belongs to the short-chain dehydrogenases/reductases (SDR) family.</text>
</comment>
<dbReference type="InterPro" id="IPR002347">
    <property type="entry name" value="SDR_fam"/>
</dbReference>
<dbReference type="PROSITE" id="PS00061">
    <property type="entry name" value="ADH_SHORT"/>
    <property type="match status" value="1"/>
</dbReference>
<proteinExistence type="inferred from homology"/>